<protein>
    <submittedName>
        <fullName evidence="2">Antibiotic biosynthesis monooxygenase</fullName>
    </submittedName>
</protein>
<dbReference type="GO" id="GO:0005829">
    <property type="term" value="C:cytosol"/>
    <property type="evidence" value="ECO:0007669"/>
    <property type="project" value="TreeGrafter"/>
</dbReference>
<dbReference type="PANTHER" id="PTHR33336:SF1">
    <property type="entry name" value="(4S)-4-HYDROXY-5-PHOSPHONOOXYPENTANE-2,3-DIONE ISOMERASE"/>
    <property type="match status" value="1"/>
</dbReference>
<sequence>MVVTIVHVKVKPEYIQDFIEATKLNHQYSIQEPENMRFDILQAPEDKSQFILYEAYKTEAGASAHKQTQHYLTWRETVADWMAEPRQGVPYDVIAPV</sequence>
<dbReference type="PANTHER" id="PTHR33336">
    <property type="entry name" value="QUINOL MONOOXYGENASE YGIN-RELATED"/>
    <property type="match status" value="1"/>
</dbReference>
<organism evidence="2 3">
    <name type="scientific">Stanieria cyanosphaera (strain ATCC 29371 / PCC 7437)</name>
    <dbReference type="NCBI Taxonomy" id="111780"/>
    <lineage>
        <taxon>Bacteria</taxon>
        <taxon>Bacillati</taxon>
        <taxon>Cyanobacteriota</taxon>
        <taxon>Cyanophyceae</taxon>
        <taxon>Pleurocapsales</taxon>
        <taxon>Dermocarpellaceae</taxon>
        <taxon>Stanieria</taxon>
    </lineage>
</organism>
<dbReference type="PATRIC" id="fig|111780.3.peg.4809"/>
<keyword evidence="2" id="KW-0614">Plasmid</keyword>
<proteinExistence type="predicted"/>
<name>K9Y036_STAC7</name>
<evidence type="ECO:0000259" key="1">
    <source>
        <dbReference type="PROSITE" id="PS51725"/>
    </source>
</evidence>
<dbReference type="InterPro" id="IPR011008">
    <property type="entry name" value="Dimeric_a/b-barrel"/>
</dbReference>
<keyword evidence="2" id="KW-0560">Oxidoreductase</keyword>
<dbReference type="EMBL" id="CP003654">
    <property type="protein sequence ID" value="AFZ38108.1"/>
    <property type="molecule type" value="Genomic_DNA"/>
</dbReference>
<gene>
    <name evidence="2" type="ordered locus">Sta7437_4652</name>
</gene>
<dbReference type="InterPro" id="IPR050744">
    <property type="entry name" value="AI-2_Isomerase_LsrG"/>
</dbReference>
<dbReference type="RefSeq" id="WP_015212014.1">
    <property type="nucleotide sequence ID" value="NC_019765.1"/>
</dbReference>
<evidence type="ECO:0000313" key="2">
    <source>
        <dbReference type="EMBL" id="AFZ38108.1"/>
    </source>
</evidence>
<dbReference type="KEGG" id="scs:Sta7437_4652"/>
<dbReference type="SUPFAM" id="SSF54909">
    <property type="entry name" value="Dimeric alpha+beta barrel"/>
    <property type="match status" value="1"/>
</dbReference>
<accession>K9Y036</accession>
<dbReference type="PROSITE" id="PS51725">
    <property type="entry name" value="ABM"/>
    <property type="match status" value="1"/>
</dbReference>
<dbReference type="HOGENOM" id="CLU_131496_3_0_3"/>
<dbReference type="Pfam" id="PF03992">
    <property type="entry name" value="ABM"/>
    <property type="match status" value="1"/>
</dbReference>
<evidence type="ECO:0000313" key="3">
    <source>
        <dbReference type="Proteomes" id="UP000010473"/>
    </source>
</evidence>
<geneLocation type="plasmid" evidence="2 3">
    <name>pSTA7437.01</name>
</geneLocation>
<dbReference type="OrthoDB" id="9812754at2"/>
<keyword evidence="2" id="KW-0503">Monooxygenase</keyword>
<feature type="domain" description="ABM" evidence="1">
    <location>
        <begin position="2"/>
        <end position="90"/>
    </location>
</feature>
<dbReference type="InterPro" id="IPR007138">
    <property type="entry name" value="ABM_dom"/>
</dbReference>
<keyword evidence="3" id="KW-1185">Reference proteome</keyword>
<dbReference type="Proteomes" id="UP000010473">
    <property type="component" value="Plasmid pSTA7437.01"/>
</dbReference>
<dbReference type="Gene3D" id="3.30.70.100">
    <property type="match status" value="1"/>
</dbReference>
<dbReference type="GO" id="GO:0004497">
    <property type="term" value="F:monooxygenase activity"/>
    <property type="evidence" value="ECO:0007669"/>
    <property type="project" value="UniProtKB-KW"/>
</dbReference>
<dbReference type="AlphaFoldDB" id="K9Y036"/>
<reference evidence="3" key="1">
    <citation type="journal article" date="2013" name="Proc. Natl. Acad. Sci. U.S.A.">
        <title>Improving the coverage of the cyanobacterial phylum using diversity-driven genome sequencing.</title>
        <authorList>
            <person name="Shih P.M."/>
            <person name="Wu D."/>
            <person name="Latifi A."/>
            <person name="Axen S.D."/>
            <person name="Fewer D.P."/>
            <person name="Talla E."/>
            <person name="Calteau A."/>
            <person name="Cai F."/>
            <person name="Tandeau de Marsac N."/>
            <person name="Rippka R."/>
            <person name="Herdman M."/>
            <person name="Sivonen K."/>
            <person name="Coursin T."/>
            <person name="Laurent T."/>
            <person name="Goodwin L."/>
            <person name="Nolan M."/>
            <person name="Davenport K.W."/>
            <person name="Han C.S."/>
            <person name="Rubin E.M."/>
            <person name="Eisen J.A."/>
            <person name="Woyke T."/>
            <person name="Gugger M."/>
            <person name="Kerfeld C.A."/>
        </authorList>
    </citation>
    <scope>NUCLEOTIDE SEQUENCE [LARGE SCALE GENOMIC DNA]</scope>
    <source>
        <strain evidence="3">ATCC 29371 / PCC 7437</strain>
        <plasmid evidence="3">Plasmid pSTA7437.01</plasmid>
    </source>
</reference>